<accession>A0ABS7FVS4</accession>
<dbReference type="Proteomes" id="UP000774570">
    <property type="component" value="Unassembled WGS sequence"/>
</dbReference>
<name>A0ABS7FVS4_9ACTN</name>
<proteinExistence type="predicted"/>
<dbReference type="Gene3D" id="1.25.40.10">
    <property type="entry name" value="Tetratricopeptide repeat domain"/>
    <property type="match status" value="2"/>
</dbReference>
<protein>
    <submittedName>
        <fullName evidence="1">ATP-binding protein</fullName>
    </submittedName>
</protein>
<reference evidence="1 2" key="1">
    <citation type="submission" date="2021-07" db="EMBL/GenBank/DDBJ databases">
        <title>Actinomadura sp. PM05-2 isolated from lichen.</title>
        <authorList>
            <person name="Somphong A."/>
            <person name="Phongsopitanun W."/>
            <person name="Tanasupawat S."/>
            <person name="Peongsungnone V."/>
        </authorList>
    </citation>
    <scope>NUCLEOTIDE SEQUENCE [LARGE SCALE GENOMIC DNA]</scope>
    <source>
        <strain evidence="1 2">PM05-2</strain>
    </source>
</reference>
<comment type="caution">
    <text evidence="1">The sequence shown here is derived from an EMBL/GenBank/DDBJ whole genome shotgun (WGS) entry which is preliminary data.</text>
</comment>
<dbReference type="InterPro" id="IPR027417">
    <property type="entry name" value="P-loop_NTPase"/>
</dbReference>
<dbReference type="Pfam" id="PF11238">
    <property type="entry name" value="DUF3039"/>
    <property type="match status" value="1"/>
</dbReference>
<dbReference type="RefSeq" id="WP_220167769.1">
    <property type="nucleotide sequence ID" value="NZ_JAIBOA010000012.1"/>
</dbReference>
<dbReference type="Gene3D" id="3.40.50.300">
    <property type="entry name" value="P-loop containing nucleotide triphosphate hydrolases"/>
    <property type="match status" value="1"/>
</dbReference>
<sequence>MTGAPAAELHEVRRRGLGTMPEADLAARVPVLSALARRRYGTGAASPPPLRALLGEAVALMGVEELRAPAAALFGVSRETFGKAWPYRLETAARRHPKNPAPNTFRQGRNYVGLIIEELTAALAALDAPAVPAPPAEARIDRPEALAEAGRLLSGTRLLWLWGEAGTGKTVLARQIADRVRGPRPAAQIRLGNSRVTESDVLAALAHGDADASSWSAAACRRHLRGMLADGRALGAVIMDGAGDPDRVREIVPPDPRVPVVVTARTHPPAPFAGMRVGAYGPAETAAAIGALLPGLPAGDRDRIAAAVAHHPLVLDRVCRYLAADPGRTVPDVVAALSADTSGTLDALDALSGAAERLSVIHRRTLEELRADAPDAVRVLAALVWTAGEGTVPKDLADDFLRHLFPGPAGALTVAAAEAVLSRWALVAVEADAFVMHPLTARILQRLLAGSCQEVLTAFFAFLRAAADVPGRRPARLIGRELAMFDGTFGDSWGRAGSWLALDEKVWLAERRTGPPRIERYEVLPDGIQMTTGPARGPVTGAELADLVAVVSDYERAAEWLYLGWQAFPAQEVSEPDGLSHRVRKGAAEDGGIVRALCGKRWRPQRTGAAAAELPSCPRCAAAADWGPGMIAGASVAFGHLRREAQRAVRSGDADAAAEAVERLRAAPLAHPVEGNAVAVRQLAGAAFELFQQEYPSPGEAVRFLGVAETWYRVLAGVEPAEADHPWRLGQVIVTRVEQEGERRGEGYAEAAALYRRSLDLRPGRDEVLWSLGNALIGRARYAGPEEEERLYRELEHRTRHSPGARRGDPRALARIAFALRMRALIFAPADPALADRLAAESAEWGEALLRKDPDDPDALYRLGAALADRGRFADARGLPGALDLHRRAEEVLRRAVERAPENLAARLALADAHEGRAIALGRTGQKAAEADAWAAAARVHDGGLATAPDDPDLLAGRGWCHYHLGRLAETGDAGAALEHYDRAAGDLARAEGARPYLTDRLCTVQAVRGQLLERTGDARAAEAFARTAETARRLLDGGRDDPDTVKRLAYALVHRANLSPSADPAERDALYVEAHDRLARVAEREPGHIWAWTLAAAALAGRAGLVEAADPALAGRLRAEASGLRAAASGRG</sequence>
<dbReference type="SUPFAM" id="SSF48452">
    <property type="entry name" value="TPR-like"/>
    <property type="match status" value="1"/>
</dbReference>
<keyword evidence="1" id="KW-0547">Nucleotide-binding</keyword>
<keyword evidence="2" id="KW-1185">Reference proteome</keyword>
<dbReference type="SUPFAM" id="SSF52540">
    <property type="entry name" value="P-loop containing nucleoside triphosphate hydrolases"/>
    <property type="match status" value="1"/>
</dbReference>
<evidence type="ECO:0000313" key="2">
    <source>
        <dbReference type="Proteomes" id="UP000774570"/>
    </source>
</evidence>
<gene>
    <name evidence="1" type="ORF">K1Y72_19250</name>
</gene>
<dbReference type="InterPro" id="IPR011990">
    <property type="entry name" value="TPR-like_helical_dom_sf"/>
</dbReference>
<dbReference type="EMBL" id="JAIBOA010000012">
    <property type="protein sequence ID" value="MBW8484528.1"/>
    <property type="molecule type" value="Genomic_DNA"/>
</dbReference>
<evidence type="ECO:0000313" key="1">
    <source>
        <dbReference type="EMBL" id="MBW8484528.1"/>
    </source>
</evidence>
<dbReference type="GO" id="GO:0005524">
    <property type="term" value="F:ATP binding"/>
    <property type="evidence" value="ECO:0007669"/>
    <property type="project" value="UniProtKB-KW"/>
</dbReference>
<keyword evidence="1" id="KW-0067">ATP-binding</keyword>
<organism evidence="1 2">
    <name type="scientific">Actinomadura parmotrematis</name>
    <dbReference type="NCBI Taxonomy" id="2864039"/>
    <lineage>
        <taxon>Bacteria</taxon>
        <taxon>Bacillati</taxon>
        <taxon>Actinomycetota</taxon>
        <taxon>Actinomycetes</taxon>
        <taxon>Streptosporangiales</taxon>
        <taxon>Thermomonosporaceae</taxon>
        <taxon>Actinomadura</taxon>
    </lineage>
</organism>
<dbReference type="InterPro" id="IPR021400">
    <property type="entry name" value="DUF3039"/>
</dbReference>